<dbReference type="Gene3D" id="3.30.2350.10">
    <property type="entry name" value="Pseudouridine synthase"/>
    <property type="match status" value="1"/>
</dbReference>
<dbReference type="KEGG" id="aten:116288765"/>
<evidence type="ECO:0000256" key="7">
    <source>
        <dbReference type="ARBA" id="ARBA00041563"/>
    </source>
</evidence>
<evidence type="ECO:0000256" key="2">
    <source>
        <dbReference type="ARBA" id="ARBA00001896"/>
    </source>
</evidence>
<accession>A0A6P8H513</accession>
<gene>
    <name evidence="10" type="primary">LOC116288765</name>
</gene>
<evidence type="ECO:0000313" key="9">
    <source>
        <dbReference type="Proteomes" id="UP000515163"/>
    </source>
</evidence>
<dbReference type="PANTHER" id="PTHR21600:SF83">
    <property type="entry name" value="PSEUDOURIDYLATE SYNTHASE RPUSD4, MITOCHONDRIAL"/>
    <property type="match status" value="1"/>
</dbReference>
<comment type="catalytic activity">
    <reaction evidence="5">
        <text>a uridine in tRNA = a pseudouridine in tRNA</text>
        <dbReference type="Rhea" id="RHEA:54572"/>
        <dbReference type="Rhea" id="RHEA-COMP:13339"/>
        <dbReference type="Rhea" id="RHEA-COMP:13934"/>
        <dbReference type="ChEBI" id="CHEBI:65314"/>
        <dbReference type="ChEBI" id="CHEBI:65315"/>
    </reaction>
</comment>
<dbReference type="RefSeq" id="XP_031551449.1">
    <property type="nucleotide sequence ID" value="XM_031695589.1"/>
</dbReference>
<evidence type="ECO:0000256" key="1">
    <source>
        <dbReference type="ARBA" id="ARBA00001166"/>
    </source>
</evidence>
<dbReference type="InterPro" id="IPR050188">
    <property type="entry name" value="RluA_PseudoU_synthase"/>
</dbReference>
<comment type="catalytic activity">
    <reaction evidence="1">
        <text>a uridine in mRNA = a pseudouridine in mRNA</text>
        <dbReference type="Rhea" id="RHEA:56644"/>
        <dbReference type="Rhea" id="RHEA-COMP:14658"/>
        <dbReference type="Rhea" id="RHEA-COMP:14659"/>
        <dbReference type="ChEBI" id="CHEBI:65314"/>
        <dbReference type="ChEBI" id="CHEBI:65315"/>
    </reaction>
</comment>
<keyword evidence="4" id="KW-0413">Isomerase</keyword>
<feature type="domain" description="Pseudouridine synthase RsuA/RluA-like" evidence="8">
    <location>
        <begin position="31"/>
        <end position="195"/>
    </location>
</feature>
<dbReference type="CDD" id="cd02869">
    <property type="entry name" value="PseudoU_synth_RluA_like"/>
    <property type="match status" value="1"/>
</dbReference>
<dbReference type="Proteomes" id="UP000515163">
    <property type="component" value="Unplaced"/>
</dbReference>
<evidence type="ECO:0000256" key="6">
    <source>
        <dbReference type="ARBA" id="ARBA00039953"/>
    </source>
</evidence>
<proteinExistence type="inferred from homology"/>
<dbReference type="PANTHER" id="PTHR21600">
    <property type="entry name" value="MITOCHONDRIAL RNA PSEUDOURIDINE SYNTHASE"/>
    <property type="match status" value="1"/>
</dbReference>
<dbReference type="InterPro" id="IPR006145">
    <property type="entry name" value="PsdUridine_synth_RsuA/RluA"/>
</dbReference>
<protein>
    <recommendedName>
        <fullName evidence="6">Pseudouridylate synthase RPUSD4, mitochondrial</fullName>
    </recommendedName>
    <alternativeName>
        <fullName evidence="7">RNA pseudouridylate synthase domain-containing protein 4</fullName>
    </alternativeName>
</protein>
<keyword evidence="9" id="KW-1185">Reference proteome</keyword>
<evidence type="ECO:0000256" key="5">
    <source>
        <dbReference type="ARBA" id="ARBA00036943"/>
    </source>
</evidence>
<evidence type="ECO:0000259" key="8">
    <source>
        <dbReference type="Pfam" id="PF00849"/>
    </source>
</evidence>
<dbReference type="OrthoDB" id="428658at2759"/>
<dbReference type="AlphaFoldDB" id="A0A6P8H513"/>
<evidence type="ECO:0000256" key="3">
    <source>
        <dbReference type="ARBA" id="ARBA00010876"/>
    </source>
</evidence>
<dbReference type="FunCoup" id="A0A6P8H513">
    <property type="interactions" value="1825"/>
</dbReference>
<dbReference type="SUPFAM" id="SSF55120">
    <property type="entry name" value="Pseudouridine synthase"/>
    <property type="match status" value="1"/>
</dbReference>
<evidence type="ECO:0000313" key="10">
    <source>
        <dbReference type="RefSeq" id="XP_031551449.1"/>
    </source>
</evidence>
<dbReference type="GeneID" id="116288765"/>
<dbReference type="Pfam" id="PF00849">
    <property type="entry name" value="PseudoU_synth_2"/>
    <property type="match status" value="1"/>
</dbReference>
<comment type="similarity">
    <text evidence="3">Belongs to the pseudouridine synthase RluA family.</text>
</comment>
<dbReference type="InParanoid" id="A0A6P8H513"/>
<organism evidence="9 10">
    <name type="scientific">Actinia tenebrosa</name>
    <name type="common">Australian red waratah sea anemone</name>
    <dbReference type="NCBI Taxonomy" id="6105"/>
    <lineage>
        <taxon>Eukaryota</taxon>
        <taxon>Metazoa</taxon>
        <taxon>Cnidaria</taxon>
        <taxon>Anthozoa</taxon>
        <taxon>Hexacorallia</taxon>
        <taxon>Actiniaria</taxon>
        <taxon>Actiniidae</taxon>
        <taxon>Actinia</taxon>
    </lineage>
</organism>
<evidence type="ECO:0000256" key="4">
    <source>
        <dbReference type="ARBA" id="ARBA00023235"/>
    </source>
</evidence>
<dbReference type="GO" id="GO:0009982">
    <property type="term" value="F:pseudouridine synthase activity"/>
    <property type="evidence" value="ECO:0007669"/>
    <property type="project" value="InterPro"/>
</dbReference>
<reference evidence="10" key="1">
    <citation type="submission" date="2025-08" db="UniProtKB">
        <authorList>
            <consortium name="RefSeq"/>
        </authorList>
    </citation>
    <scope>IDENTIFICATION</scope>
    <source>
        <tissue evidence="10">Tentacle</tissue>
    </source>
</reference>
<dbReference type="GO" id="GO:0001522">
    <property type="term" value="P:pseudouridine synthesis"/>
    <property type="evidence" value="ECO:0007669"/>
    <property type="project" value="InterPro"/>
</dbReference>
<name>A0A6P8H513_ACTTE</name>
<comment type="catalytic activity">
    <reaction evidence="2">
        <text>uridine in 5S rRNA = pseudouridine in 5S rRNA</text>
        <dbReference type="Rhea" id="RHEA:47036"/>
        <dbReference type="Rhea" id="RHEA-COMP:11730"/>
        <dbReference type="Rhea" id="RHEA-COMP:11731"/>
        <dbReference type="ChEBI" id="CHEBI:65314"/>
        <dbReference type="ChEBI" id="CHEBI:65315"/>
    </reaction>
</comment>
<dbReference type="GO" id="GO:0003723">
    <property type="term" value="F:RNA binding"/>
    <property type="evidence" value="ECO:0007669"/>
    <property type="project" value="InterPro"/>
</dbReference>
<dbReference type="InterPro" id="IPR020103">
    <property type="entry name" value="PsdUridine_synth_cat_dom_sf"/>
</dbReference>
<sequence length="322" mass="36332">MAAGARTAKRVLNTIIDAQYLADNILFINRDLVALNKPYGIAVHDGPGIPKSISNFLDEFATIKDLGRKPELAHRLDKDCTGVLLLTRNSQTAKRVAEMFHRKKVIKKYWAITIGVPKYEEGKISIPVGYGKVGPWSRIVLRRDLVGKSLHEINQAGFNDAITKFKVLDTNQKTCSLLEIDPVTGHKQQIRVHMADGLRCPILGDHKFSSEQPQPQVLPLRLLQLLQIRGVRSTNDKEKGGIIRPWQRGMIPLHLHARELTLPGLNSGKDLVITAPAPQFFEDNLNKLNLHPRRSSMSQTREEAEYYRLRRLGKSTKTFIGF</sequence>